<dbReference type="Pfam" id="PF02518">
    <property type="entry name" value="HATPase_c"/>
    <property type="match status" value="1"/>
</dbReference>
<keyword evidence="5" id="KW-0547">Nucleotide-binding</keyword>
<keyword evidence="13" id="KW-1185">Reference proteome</keyword>
<gene>
    <name evidence="12" type="ORF">GCM10022271_19000</name>
</gene>
<evidence type="ECO:0000256" key="3">
    <source>
        <dbReference type="ARBA" id="ARBA00022553"/>
    </source>
</evidence>
<evidence type="ECO:0000259" key="10">
    <source>
        <dbReference type="Pfam" id="PF02518"/>
    </source>
</evidence>
<evidence type="ECO:0000256" key="6">
    <source>
        <dbReference type="ARBA" id="ARBA00022777"/>
    </source>
</evidence>
<evidence type="ECO:0000259" key="11">
    <source>
        <dbReference type="Pfam" id="PF07730"/>
    </source>
</evidence>
<feature type="transmembrane region" description="Helical" evidence="9">
    <location>
        <begin position="434"/>
        <end position="452"/>
    </location>
</feature>
<feature type="domain" description="Signal transduction histidine kinase subgroup 3 dimerisation and phosphoacceptor" evidence="11">
    <location>
        <begin position="479"/>
        <end position="507"/>
    </location>
</feature>
<keyword evidence="3" id="KW-0597">Phosphoprotein</keyword>
<dbReference type="PANTHER" id="PTHR24421:SF10">
    <property type="entry name" value="NITRATE_NITRITE SENSOR PROTEIN NARQ"/>
    <property type="match status" value="1"/>
</dbReference>
<evidence type="ECO:0000256" key="2">
    <source>
        <dbReference type="ARBA" id="ARBA00012438"/>
    </source>
</evidence>
<dbReference type="Gene3D" id="1.25.40.10">
    <property type="entry name" value="Tetratricopeptide repeat domain"/>
    <property type="match status" value="2"/>
</dbReference>
<keyword evidence="6" id="KW-0418">Kinase</keyword>
<evidence type="ECO:0000256" key="5">
    <source>
        <dbReference type="ARBA" id="ARBA00022741"/>
    </source>
</evidence>
<evidence type="ECO:0000313" key="13">
    <source>
        <dbReference type="Proteomes" id="UP001501456"/>
    </source>
</evidence>
<dbReference type="SUPFAM" id="SSF48452">
    <property type="entry name" value="TPR-like"/>
    <property type="match status" value="2"/>
</dbReference>
<organism evidence="12 13">
    <name type="scientific">Corallibacter vietnamensis</name>
    <dbReference type="NCBI Taxonomy" id="904130"/>
    <lineage>
        <taxon>Bacteria</taxon>
        <taxon>Pseudomonadati</taxon>
        <taxon>Bacteroidota</taxon>
        <taxon>Flavobacteriia</taxon>
        <taxon>Flavobacteriales</taxon>
        <taxon>Flavobacteriaceae</taxon>
        <taxon>Corallibacter</taxon>
    </lineage>
</organism>
<dbReference type="EC" id="2.7.13.3" evidence="2"/>
<evidence type="ECO:0000256" key="8">
    <source>
        <dbReference type="ARBA" id="ARBA00023012"/>
    </source>
</evidence>
<accession>A0ABP7H9U2</accession>
<dbReference type="SUPFAM" id="SSF55874">
    <property type="entry name" value="ATPase domain of HSP90 chaperone/DNA topoisomerase II/histidine kinase"/>
    <property type="match status" value="1"/>
</dbReference>
<dbReference type="RefSeq" id="WP_344729855.1">
    <property type="nucleotide sequence ID" value="NZ_BAABBI010000002.1"/>
</dbReference>
<dbReference type="InterPro" id="IPR011990">
    <property type="entry name" value="TPR-like_helical_dom_sf"/>
</dbReference>
<dbReference type="CDD" id="cd16917">
    <property type="entry name" value="HATPase_UhpB-NarQ-NarX-like"/>
    <property type="match status" value="1"/>
</dbReference>
<evidence type="ECO:0000256" key="4">
    <source>
        <dbReference type="ARBA" id="ARBA00022679"/>
    </source>
</evidence>
<keyword evidence="7" id="KW-0067">ATP-binding</keyword>
<feature type="domain" description="Histidine kinase/HSP90-like ATPase" evidence="10">
    <location>
        <begin position="576"/>
        <end position="666"/>
    </location>
</feature>
<evidence type="ECO:0000256" key="7">
    <source>
        <dbReference type="ARBA" id="ARBA00022840"/>
    </source>
</evidence>
<dbReference type="InterPro" id="IPR011712">
    <property type="entry name" value="Sig_transdc_His_kin_sub3_dim/P"/>
</dbReference>
<dbReference type="Gene3D" id="1.20.5.1930">
    <property type="match status" value="1"/>
</dbReference>
<reference evidence="13" key="1">
    <citation type="journal article" date="2019" name="Int. J. Syst. Evol. Microbiol.">
        <title>The Global Catalogue of Microorganisms (GCM) 10K type strain sequencing project: providing services to taxonomists for standard genome sequencing and annotation.</title>
        <authorList>
            <consortium name="The Broad Institute Genomics Platform"/>
            <consortium name="The Broad Institute Genome Sequencing Center for Infectious Disease"/>
            <person name="Wu L."/>
            <person name="Ma J."/>
        </authorList>
    </citation>
    <scope>NUCLEOTIDE SEQUENCE [LARGE SCALE GENOMIC DNA]</scope>
    <source>
        <strain evidence="13">JCM 17525</strain>
    </source>
</reference>
<dbReference type="InterPro" id="IPR003594">
    <property type="entry name" value="HATPase_dom"/>
</dbReference>
<dbReference type="PANTHER" id="PTHR24421">
    <property type="entry name" value="NITRATE/NITRITE SENSOR PROTEIN NARX-RELATED"/>
    <property type="match status" value="1"/>
</dbReference>
<dbReference type="InterPro" id="IPR036890">
    <property type="entry name" value="HATPase_C_sf"/>
</dbReference>
<keyword evidence="8" id="KW-0902">Two-component regulatory system</keyword>
<comment type="catalytic activity">
    <reaction evidence="1">
        <text>ATP + protein L-histidine = ADP + protein N-phospho-L-histidine.</text>
        <dbReference type="EC" id="2.7.13.3"/>
    </reaction>
</comment>
<comment type="caution">
    <text evidence="12">The sequence shown here is derived from an EMBL/GenBank/DDBJ whole genome shotgun (WGS) entry which is preliminary data.</text>
</comment>
<keyword evidence="9" id="KW-1133">Transmembrane helix</keyword>
<dbReference type="InterPro" id="IPR050482">
    <property type="entry name" value="Sensor_HK_TwoCompSys"/>
</dbReference>
<name>A0ABP7H9U2_9FLAO</name>
<keyword evidence="4" id="KW-0808">Transferase</keyword>
<dbReference type="Gene3D" id="3.30.565.10">
    <property type="entry name" value="Histidine kinase-like ATPase, C-terminal domain"/>
    <property type="match status" value="1"/>
</dbReference>
<protein>
    <recommendedName>
        <fullName evidence="2">histidine kinase</fullName>
        <ecNumber evidence="2">2.7.13.3</ecNumber>
    </recommendedName>
</protein>
<dbReference type="EMBL" id="BAABBI010000002">
    <property type="protein sequence ID" value="GAA3786639.1"/>
    <property type="molecule type" value="Genomic_DNA"/>
</dbReference>
<dbReference type="Pfam" id="PF07730">
    <property type="entry name" value="HisKA_3"/>
    <property type="match status" value="1"/>
</dbReference>
<proteinExistence type="predicted"/>
<sequence length="667" mass="76038">MVSWLNYSQDIINSTHLQSDLNRLNNSNEKLNLLSELLTNGSVINDSVSANIIAKYRAVAIETKNWDSALLYTNKLANYYIFKALEHQKAFDFCKSMYPNLEACSNDKEIASFYINYAEAATYLQKYRKSLEILNESISIFESSKDSSLHEFGYAYLKAGENSTKINSISESASYFKKAGELFSFQKDTLFYLWTQNGLSTLFSNNGLYDEAEKARKPIYNLGASINEKQVVAMAHVRAAIDASIKNNTEEELYHTELALKNISTNSDVSEIVNILILSSAVSTYARQNNIELSNKYLKKLNTKINSISNSAFLNSYYTLAQAYNANANGKYEQAETYVNTIISSIKNSHEASNLLQIEHLLALINENKGQSKKALNHYKKFVRIKDSLDKAASRKKFAYVQSLFESEKKDLEISKQQKNIALLSAKNKLKNQWLLFGGIAIFALFLIAYLWRSKKFLKRKEALQKQFSQNLIKNIEQERKRISSELHDGIGQNLLLIKNRFQQTENPKDNNDITLVDDTINDVRNISHRLHPFRFEKLGLIASLKHTIETFQKSSKIFYSEAIETPKTSIPKDKEIYIYRMIQECLNNVEKHSQAKACKVSLFENDSHLIFEVKDNGIGFNVSQNTDLLDSLGMKTLKERAKLIDATLTIKSNKNKGTTIKISVPK</sequence>
<evidence type="ECO:0000313" key="12">
    <source>
        <dbReference type="EMBL" id="GAA3786639.1"/>
    </source>
</evidence>
<evidence type="ECO:0000256" key="1">
    <source>
        <dbReference type="ARBA" id="ARBA00000085"/>
    </source>
</evidence>
<evidence type="ECO:0000256" key="9">
    <source>
        <dbReference type="SAM" id="Phobius"/>
    </source>
</evidence>
<keyword evidence="9" id="KW-0472">Membrane</keyword>
<keyword evidence="9" id="KW-0812">Transmembrane</keyword>
<dbReference type="Proteomes" id="UP001501456">
    <property type="component" value="Unassembled WGS sequence"/>
</dbReference>